<dbReference type="PANTHER" id="PTHR46165">
    <property type="entry name" value="SET AND MYND DOMAIN-CONTAINING PROTEIN 4"/>
    <property type="match status" value="1"/>
</dbReference>
<evidence type="ECO:0000256" key="6">
    <source>
        <dbReference type="ARBA" id="ARBA00022833"/>
    </source>
</evidence>
<comment type="caution">
    <text evidence="10">The sequence shown here is derived from an EMBL/GenBank/DDBJ whole genome shotgun (WGS) entry which is preliminary data.</text>
</comment>
<evidence type="ECO:0000256" key="2">
    <source>
        <dbReference type="ARBA" id="ARBA00022679"/>
    </source>
</evidence>
<dbReference type="GO" id="GO:0032259">
    <property type="term" value="P:methylation"/>
    <property type="evidence" value="ECO:0007669"/>
    <property type="project" value="UniProtKB-KW"/>
</dbReference>
<dbReference type="GO" id="GO:0008757">
    <property type="term" value="F:S-adenosylmethionine-dependent methyltransferase activity"/>
    <property type="evidence" value="ECO:0007669"/>
    <property type="project" value="UniProtKB-ARBA"/>
</dbReference>
<evidence type="ECO:0000313" key="10">
    <source>
        <dbReference type="EMBL" id="RWS31739.1"/>
    </source>
</evidence>
<dbReference type="GO" id="GO:0008276">
    <property type="term" value="F:protein methyltransferase activity"/>
    <property type="evidence" value="ECO:0007669"/>
    <property type="project" value="UniProtKB-ARBA"/>
</dbReference>
<keyword evidence="11" id="KW-1185">Reference proteome</keyword>
<dbReference type="SUPFAM" id="SSF82199">
    <property type="entry name" value="SET domain"/>
    <property type="match status" value="1"/>
</dbReference>
<dbReference type="PROSITE" id="PS50865">
    <property type="entry name" value="ZF_MYND_2"/>
    <property type="match status" value="1"/>
</dbReference>
<dbReference type="InterPro" id="IPR052097">
    <property type="entry name" value="SET-MYND_domain_protein"/>
</dbReference>
<organism evidence="10 11">
    <name type="scientific">Leptotrombidium deliense</name>
    <dbReference type="NCBI Taxonomy" id="299467"/>
    <lineage>
        <taxon>Eukaryota</taxon>
        <taxon>Metazoa</taxon>
        <taxon>Ecdysozoa</taxon>
        <taxon>Arthropoda</taxon>
        <taxon>Chelicerata</taxon>
        <taxon>Arachnida</taxon>
        <taxon>Acari</taxon>
        <taxon>Acariformes</taxon>
        <taxon>Trombidiformes</taxon>
        <taxon>Prostigmata</taxon>
        <taxon>Anystina</taxon>
        <taxon>Parasitengona</taxon>
        <taxon>Trombiculoidea</taxon>
        <taxon>Trombiculidae</taxon>
        <taxon>Leptotrombidium</taxon>
    </lineage>
</organism>
<sequence>MGEIEEARRILADAHQAVLTSTEEMKTQLFEELQVAETTTMEQGNDDYVSIPLLTEHMRTPGFNSSLQIRTNEEKGRYVITNKDMKKGTMVISENAVGFWLAPCRYELCCNFCMKILAKRYVSCRNCKAVRYCSLFCENNAWTQYHSIECPHLDILKYFSTHQTTLRFVIRFGFNAILETIAEGEMPLEFFCENGMQDNYRSLYSMFGHDQDLAFGNLFGYCIGSLLLTRVAEVMQLIERDSDEYYTLAAILLKQMFQINTNCFALTNANFTYLRDFNILVDHGDYTKNGIGVFLSSALLSHSCDYNCDRYTLGNQLVVVLNRDIKAGEEISITYGPFYKTMSIKDRQAYLQRNYHFLCNCHACANKLENVHFAYKCPQCSDFSEISMDILEQKIARVKDYFAEAQMLMNQNYVDAAGKCLDNALTVTKQINYSFISHYQMYIQCLHMSLIFLEYFGRDSVEAASYMISAASMLMLHTISNRSSSTASQVSTARSLFTAALNILNEVKGREMNVMSQYYVGIFRLIPSLNRMLQN</sequence>
<dbReference type="SUPFAM" id="SSF144232">
    <property type="entry name" value="HIT/MYND zinc finger-like"/>
    <property type="match status" value="1"/>
</dbReference>
<keyword evidence="4" id="KW-0479">Metal-binding</keyword>
<dbReference type="STRING" id="299467.A0A443SW55"/>
<dbReference type="InterPro" id="IPR002893">
    <property type="entry name" value="Znf_MYND"/>
</dbReference>
<dbReference type="GO" id="GO:0008270">
    <property type="term" value="F:zinc ion binding"/>
    <property type="evidence" value="ECO:0007669"/>
    <property type="project" value="UniProtKB-KW"/>
</dbReference>
<dbReference type="PANTHER" id="PTHR46165:SF2">
    <property type="entry name" value="SET AND MYND DOMAIN-CONTAINING PROTEIN 4"/>
    <property type="match status" value="1"/>
</dbReference>
<accession>A0A443SW55</accession>
<dbReference type="PROSITE" id="PS50280">
    <property type="entry name" value="SET"/>
    <property type="match status" value="1"/>
</dbReference>
<dbReference type="OrthoDB" id="62495at2759"/>
<protein>
    <submittedName>
        <fullName evidence="10">SET and MYND domain-containing protein 4-like protein</fullName>
    </submittedName>
</protein>
<dbReference type="Proteomes" id="UP000288716">
    <property type="component" value="Unassembled WGS sequence"/>
</dbReference>
<dbReference type="GO" id="GO:0005634">
    <property type="term" value="C:nucleus"/>
    <property type="evidence" value="ECO:0007669"/>
    <property type="project" value="TreeGrafter"/>
</dbReference>
<name>A0A443SW55_9ACAR</name>
<evidence type="ECO:0000259" key="8">
    <source>
        <dbReference type="PROSITE" id="PS50280"/>
    </source>
</evidence>
<dbReference type="Gene3D" id="2.170.270.10">
    <property type="entry name" value="SET domain"/>
    <property type="match status" value="1"/>
</dbReference>
<dbReference type="Pfam" id="PF00856">
    <property type="entry name" value="SET"/>
    <property type="match status" value="1"/>
</dbReference>
<feature type="domain" description="SET" evidence="8">
    <location>
        <begin position="65"/>
        <end position="336"/>
    </location>
</feature>
<keyword evidence="1" id="KW-0489">Methyltransferase</keyword>
<keyword evidence="6" id="KW-0862">Zinc</keyword>
<proteinExistence type="predicted"/>
<dbReference type="Gene3D" id="1.10.220.160">
    <property type="match status" value="1"/>
</dbReference>
<dbReference type="AlphaFoldDB" id="A0A443SW55"/>
<evidence type="ECO:0000313" key="11">
    <source>
        <dbReference type="Proteomes" id="UP000288716"/>
    </source>
</evidence>
<evidence type="ECO:0000256" key="3">
    <source>
        <dbReference type="ARBA" id="ARBA00022691"/>
    </source>
</evidence>
<dbReference type="Pfam" id="PF01753">
    <property type="entry name" value="zf-MYND"/>
    <property type="match status" value="1"/>
</dbReference>
<evidence type="ECO:0000259" key="9">
    <source>
        <dbReference type="PROSITE" id="PS50865"/>
    </source>
</evidence>
<evidence type="ECO:0000256" key="1">
    <source>
        <dbReference type="ARBA" id="ARBA00022603"/>
    </source>
</evidence>
<gene>
    <name evidence="10" type="ORF">B4U80_02925</name>
</gene>
<dbReference type="GO" id="GO:0005737">
    <property type="term" value="C:cytoplasm"/>
    <property type="evidence" value="ECO:0007669"/>
    <property type="project" value="TreeGrafter"/>
</dbReference>
<dbReference type="Gene3D" id="6.10.140.2220">
    <property type="match status" value="1"/>
</dbReference>
<evidence type="ECO:0000256" key="4">
    <source>
        <dbReference type="ARBA" id="ARBA00022723"/>
    </source>
</evidence>
<dbReference type="VEuPathDB" id="VectorBase:LDEU000302"/>
<dbReference type="EMBL" id="NCKV01000076">
    <property type="protein sequence ID" value="RWS31739.1"/>
    <property type="molecule type" value="Genomic_DNA"/>
</dbReference>
<reference evidence="10 11" key="1">
    <citation type="journal article" date="2018" name="Gigascience">
        <title>Genomes of trombidid mites reveal novel predicted allergens and laterally-transferred genes associated with secondary metabolism.</title>
        <authorList>
            <person name="Dong X."/>
            <person name="Chaisiri K."/>
            <person name="Xia D."/>
            <person name="Armstrong S.D."/>
            <person name="Fang Y."/>
            <person name="Donnelly M.J."/>
            <person name="Kadowaki T."/>
            <person name="McGarry J.W."/>
            <person name="Darby A.C."/>
            <person name="Makepeace B.L."/>
        </authorList>
    </citation>
    <scope>NUCLEOTIDE SEQUENCE [LARGE SCALE GENOMIC DNA]</scope>
    <source>
        <strain evidence="10">UoL-UT</strain>
    </source>
</reference>
<evidence type="ECO:0000256" key="7">
    <source>
        <dbReference type="PROSITE-ProRule" id="PRU00134"/>
    </source>
</evidence>
<keyword evidence="5 7" id="KW-0863">Zinc-finger</keyword>
<feature type="domain" description="MYND-type" evidence="9">
    <location>
        <begin position="110"/>
        <end position="150"/>
    </location>
</feature>
<dbReference type="InterPro" id="IPR001214">
    <property type="entry name" value="SET_dom"/>
</dbReference>
<dbReference type="GO" id="GO:0008170">
    <property type="term" value="F:N-methyltransferase activity"/>
    <property type="evidence" value="ECO:0007669"/>
    <property type="project" value="UniProtKB-ARBA"/>
</dbReference>
<keyword evidence="3" id="KW-0949">S-adenosyl-L-methionine</keyword>
<keyword evidence="2" id="KW-0808">Transferase</keyword>
<dbReference type="InterPro" id="IPR046341">
    <property type="entry name" value="SET_dom_sf"/>
</dbReference>
<evidence type="ECO:0000256" key="5">
    <source>
        <dbReference type="ARBA" id="ARBA00022771"/>
    </source>
</evidence>
<dbReference type="GO" id="GO:0042826">
    <property type="term" value="F:histone deacetylase binding"/>
    <property type="evidence" value="ECO:0007669"/>
    <property type="project" value="TreeGrafter"/>
</dbReference>